<accession>A0A1I0VZ22</accession>
<keyword evidence="3 6" id="KW-0808">Transferase</keyword>
<reference evidence="9" key="1">
    <citation type="submission" date="2016-10" db="EMBL/GenBank/DDBJ databases">
        <authorList>
            <person name="de Groot N.N."/>
        </authorList>
    </citation>
    <scope>NUCLEOTIDE SEQUENCE [LARGE SCALE GENOMIC DNA]</scope>
    <source>
        <strain evidence="9">CGMCC 1.10697</strain>
    </source>
</reference>
<evidence type="ECO:0000256" key="1">
    <source>
        <dbReference type="ARBA" id="ARBA00011975"/>
    </source>
</evidence>
<feature type="active site" evidence="6">
    <location>
        <position position="92"/>
    </location>
</feature>
<dbReference type="Gene3D" id="3.90.120.10">
    <property type="entry name" value="DNA Methylase, subunit A, domain 2"/>
    <property type="match status" value="1"/>
</dbReference>
<dbReference type="Gene3D" id="3.40.50.150">
    <property type="entry name" value="Vaccinia Virus protein VP39"/>
    <property type="match status" value="1"/>
</dbReference>
<evidence type="ECO:0000313" key="8">
    <source>
        <dbReference type="EMBL" id="PKH37552.1"/>
    </source>
</evidence>
<evidence type="ECO:0000256" key="4">
    <source>
        <dbReference type="ARBA" id="ARBA00022691"/>
    </source>
</evidence>
<organism evidence="9 10">
    <name type="scientific">Nocardioides alpinus</name>
    <dbReference type="NCBI Taxonomy" id="748909"/>
    <lineage>
        <taxon>Bacteria</taxon>
        <taxon>Bacillati</taxon>
        <taxon>Actinomycetota</taxon>
        <taxon>Actinomycetes</taxon>
        <taxon>Propionibacteriales</taxon>
        <taxon>Nocardioidaceae</taxon>
        <taxon>Nocardioides</taxon>
    </lineage>
</organism>
<dbReference type="Proteomes" id="UP000199113">
    <property type="component" value="Unassembled WGS sequence"/>
</dbReference>
<evidence type="ECO:0000313" key="11">
    <source>
        <dbReference type="Proteomes" id="UP000233565"/>
    </source>
</evidence>
<evidence type="ECO:0000256" key="6">
    <source>
        <dbReference type="PROSITE-ProRule" id="PRU01016"/>
    </source>
</evidence>
<proteinExistence type="inferred from homology"/>
<sequence length="417" mass="46124">MKPTVIDLFAGCGGLGLGLEQAGFETIFVNELHQDALSTYLLNRSDTSLKERQNHSNDILEITQQGAELDALANRLHREHGDVTLVAGGPPCQGYSGIGHRRSFVVTKDEIPSNHLYREMAKVVERVAPKAFLFENVKGLLSARWTPGGDRGEIWEDVQAAFRKLRVVRDGVELHYQLGWKLISAKDYGVPQNRPRVLLVGVRSDLPFSPVLSKAAGGLLPESVGAAPDPIDFLGDLVDPQWRPGGSTTQYLVPARTAAQRLMRTLPTGELLAKGATLTEHEYGKHAPHILAKFEYMLRHNGEIPAEMQTKKFAQRVIPDRWGPGGPNITATSLADDYVHFSQPRVPTVREWARIQTFPDWYEFAGKRTTGGRRRAGDPSIGDWTREVPKYTQIGNAVPVALGRTVGEHILKVVGER</sequence>
<dbReference type="SUPFAM" id="SSF53335">
    <property type="entry name" value="S-adenosyl-L-methionine-dependent methyltransferases"/>
    <property type="match status" value="1"/>
</dbReference>
<dbReference type="Pfam" id="PF00145">
    <property type="entry name" value="DNA_methylase"/>
    <property type="match status" value="1"/>
</dbReference>
<keyword evidence="2 6" id="KW-0489">Methyltransferase</keyword>
<evidence type="ECO:0000313" key="9">
    <source>
        <dbReference type="EMBL" id="SFA81143.1"/>
    </source>
</evidence>
<dbReference type="InterPro" id="IPR031303">
    <property type="entry name" value="C5_meth_CS"/>
</dbReference>
<dbReference type="STRING" id="748909.SAMN05192575_101544"/>
<keyword evidence="4 6" id="KW-0949">S-adenosyl-L-methionine</keyword>
<dbReference type="OrthoDB" id="9813719at2"/>
<dbReference type="EMBL" id="PJBV01000035">
    <property type="protein sequence ID" value="PKH37552.1"/>
    <property type="molecule type" value="Genomic_DNA"/>
</dbReference>
<dbReference type="InterPro" id="IPR029063">
    <property type="entry name" value="SAM-dependent_MTases_sf"/>
</dbReference>
<reference evidence="8 11" key="2">
    <citation type="submission" date="2017-12" db="EMBL/GenBank/DDBJ databases">
        <title>Pharmacopeia of the Arctic Ocean.</title>
        <authorList>
            <person name="Collins E."/>
            <person name="Ducluzeau A.-L."/>
        </authorList>
    </citation>
    <scope>NUCLEOTIDE SEQUENCE [LARGE SCALE GENOMIC DNA]</scope>
    <source>
        <strain evidence="8 11">DSM 23325</strain>
    </source>
</reference>
<dbReference type="GO" id="GO:0003886">
    <property type="term" value="F:DNA (cytosine-5-)-methyltransferase activity"/>
    <property type="evidence" value="ECO:0007669"/>
    <property type="project" value="UniProtKB-EC"/>
</dbReference>
<dbReference type="PROSITE" id="PS00095">
    <property type="entry name" value="C5_MTASE_2"/>
    <property type="match status" value="1"/>
</dbReference>
<dbReference type="InterPro" id="IPR050390">
    <property type="entry name" value="C5-Methyltransferase"/>
</dbReference>
<dbReference type="PROSITE" id="PS51679">
    <property type="entry name" value="SAM_MT_C5"/>
    <property type="match status" value="1"/>
</dbReference>
<dbReference type="PANTHER" id="PTHR10629">
    <property type="entry name" value="CYTOSINE-SPECIFIC METHYLTRANSFERASE"/>
    <property type="match status" value="1"/>
</dbReference>
<keyword evidence="11" id="KW-1185">Reference proteome</keyword>
<dbReference type="EC" id="2.1.1.37" evidence="1"/>
<evidence type="ECO:0000256" key="2">
    <source>
        <dbReference type="ARBA" id="ARBA00022603"/>
    </source>
</evidence>
<dbReference type="NCBIfam" id="TIGR00675">
    <property type="entry name" value="dcm"/>
    <property type="match status" value="1"/>
</dbReference>
<dbReference type="Proteomes" id="UP000233565">
    <property type="component" value="Unassembled WGS sequence"/>
</dbReference>
<evidence type="ECO:0000256" key="7">
    <source>
        <dbReference type="RuleBase" id="RU000416"/>
    </source>
</evidence>
<dbReference type="PANTHER" id="PTHR10629:SF52">
    <property type="entry name" value="DNA (CYTOSINE-5)-METHYLTRANSFERASE 1"/>
    <property type="match status" value="1"/>
</dbReference>
<dbReference type="RefSeq" id="WP_091193900.1">
    <property type="nucleotide sequence ID" value="NZ_FOKC01000001.1"/>
</dbReference>
<keyword evidence="5" id="KW-0680">Restriction system</keyword>
<evidence type="ECO:0000313" key="10">
    <source>
        <dbReference type="Proteomes" id="UP000199113"/>
    </source>
</evidence>
<dbReference type="GO" id="GO:0009307">
    <property type="term" value="P:DNA restriction-modification system"/>
    <property type="evidence" value="ECO:0007669"/>
    <property type="project" value="UniProtKB-KW"/>
</dbReference>
<dbReference type="EMBL" id="FOKC01000001">
    <property type="protein sequence ID" value="SFA81143.1"/>
    <property type="molecule type" value="Genomic_DNA"/>
</dbReference>
<dbReference type="GO" id="GO:0032259">
    <property type="term" value="P:methylation"/>
    <property type="evidence" value="ECO:0007669"/>
    <property type="project" value="UniProtKB-KW"/>
</dbReference>
<gene>
    <name evidence="8" type="ORF">CXG46_19120</name>
    <name evidence="9" type="ORF">SAMN05192575_101544</name>
</gene>
<name>A0A1I0VZ22_9ACTN</name>
<dbReference type="AlphaFoldDB" id="A0A1I0VZ22"/>
<comment type="similarity">
    <text evidence="6 7">Belongs to the class I-like SAM-binding methyltransferase superfamily. C5-methyltransferase family.</text>
</comment>
<dbReference type="PRINTS" id="PR00105">
    <property type="entry name" value="C5METTRFRASE"/>
</dbReference>
<dbReference type="InterPro" id="IPR001525">
    <property type="entry name" value="C5_MeTfrase"/>
</dbReference>
<evidence type="ECO:0000256" key="3">
    <source>
        <dbReference type="ARBA" id="ARBA00022679"/>
    </source>
</evidence>
<protein>
    <recommendedName>
        <fullName evidence="1">DNA (cytosine-5-)-methyltransferase</fullName>
        <ecNumber evidence="1">2.1.1.37</ecNumber>
    </recommendedName>
</protein>
<evidence type="ECO:0000256" key="5">
    <source>
        <dbReference type="ARBA" id="ARBA00022747"/>
    </source>
</evidence>